<gene>
    <name evidence="2" type="ORF">AVDCRST_MAG88-3302</name>
</gene>
<feature type="region of interest" description="Disordered" evidence="1">
    <location>
        <begin position="135"/>
        <end position="202"/>
    </location>
</feature>
<accession>A0A6J4VMY7</accession>
<name>A0A6J4VMY7_9BACT</name>
<feature type="non-terminal residue" evidence="2">
    <location>
        <position position="300"/>
    </location>
</feature>
<dbReference type="AlphaFoldDB" id="A0A6J4VMY7"/>
<feature type="compositionally biased region" description="Low complexity" evidence="1">
    <location>
        <begin position="87"/>
        <end position="102"/>
    </location>
</feature>
<feature type="region of interest" description="Disordered" evidence="1">
    <location>
        <begin position="1"/>
        <end position="26"/>
    </location>
</feature>
<feature type="compositionally biased region" description="Gly residues" evidence="1">
    <location>
        <begin position="72"/>
        <end position="86"/>
    </location>
</feature>
<sequence length="300" mass="31563">EYSHPDHPHRPGAGGDVFPARGGLEPDLRADGCPQLRARRLLHLGGLRGVVDDRAAGATRHEHDRRLLPLPAGGGGGGGGSSGADRGGAPTAALPAADLPGARHARGGTRPQRVYRGDLAARRAAFSAACLAAGDEHDPGGAGAEQPAGADRRGARRVRADDSLPAADALRPDRAGGGRESRDGPGAGDRRGAGLYPGLRARRRARGAGRRLRGGLLRLDRPRLRFDQSHLRLYRRRGRRARLDRRERGGGGHHRAGAAVRQLLRHESCRRHLGRRLRRGAAAGDRATGAAERAAGEGAL</sequence>
<dbReference type="EMBL" id="CADCWM010000792">
    <property type="protein sequence ID" value="CAA9580717.1"/>
    <property type="molecule type" value="Genomic_DNA"/>
</dbReference>
<feature type="compositionally biased region" description="Low complexity" evidence="1">
    <location>
        <begin position="280"/>
        <end position="300"/>
    </location>
</feature>
<feature type="compositionally biased region" description="Basic and acidic residues" evidence="1">
    <location>
        <begin position="150"/>
        <end position="162"/>
    </location>
</feature>
<feature type="region of interest" description="Disordered" evidence="1">
    <location>
        <begin position="55"/>
        <end position="112"/>
    </location>
</feature>
<proteinExistence type="predicted"/>
<feature type="compositionally biased region" description="Basic and acidic residues" evidence="1">
    <location>
        <begin position="170"/>
        <end position="192"/>
    </location>
</feature>
<evidence type="ECO:0000256" key="1">
    <source>
        <dbReference type="SAM" id="MobiDB-lite"/>
    </source>
</evidence>
<evidence type="ECO:0000313" key="2">
    <source>
        <dbReference type="EMBL" id="CAA9580717.1"/>
    </source>
</evidence>
<feature type="non-terminal residue" evidence="2">
    <location>
        <position position="1"/>
    </location>
</feature>
<reference evidence="2" key="1">
    <citation type="submission" date="2020-02" db="EMBL/GenBank/DDBJ databases">
        <authorList>
            <person name="Meier V. D."/>
        </authorList>
    </citation>
    <scope>NUCLEOTIDE SEQUENCE</scope>
    <source>
        <strain evidence="2">AVDCRST_MAG88</strain>
    </source>
</reference>
<feature type="region of interest" description="Disordered" evidence="1">
    <location>
        <begin position="277"/>
        <end position="300"/>
    </location>
</feature>
<feature type="compositionally biased region" description="Basic and acidic residues" evidence="1">
    <location>
        <begin position="55"/>
        <end position="67"/>
    </location>
</feature>
<organism evidence="2">
    <name type="scientific">uncultured Thermomicrobiales bacterium</name>
    <dbReference type="NCBI Taxonomy" id="1645740"/>
    <lineage>
        <taxon>Bacteria</taxon>
        <taxon>Pseudomonadati</taxon>
        <taxon>Thermomicrobiota</taxon>
        <taxon>Thermomicrobia</taxon>
        <taxon>Thermomicrobiales</taxon>
        <taxon>environmental samples</taxon>
    </lineage>
</organism>
<protein>
    <submittedName>
        <fullName evidence="2">High-affinity branched-chain amino acid transport system permease protein LivH</fullName>
    </submittedName>
</protein>